<evidence type="ECO:0000256" key="1">
    <source>
        <dbReference type="SAM" id="MobiDB-lite"/>
    </source>
</evidence>
<feature type="transmembrane region" description="Helical" evidence="2">
    <location>
        <begin position="143"/>
        <end position="172"/>
    </location>
</feature>
<feature type="compositionally biased region" description="Basic and acidic residues" evidence="1">
    <location>
        <begin position="281"/>
        <end position="300"/>
    </location>
</feature>
<feature type="compositionally biased region" description="Polar residues" evidence="1">
    <location>
        <begin position="237"/>
        <end position="249"/>
    </location>
</feature>
<reference evidence="3" key="1">
    <citation type="submission" date="2022-01" db="EMBL/GenBank/DDBJ databases">
        <title>Genome Sequence Resource for Two Populations of Ditylenchus destructor, the Migratory Endoparasitic Phytonematode.</title>
        <authorList>
            <person name="Zhang H."/>
            <person name="Lin R."/>
            <person name="Xie B."/>
        </authorList>
    </citation>
    <scope>NUCLEOTIDE SEQUENCE</scope>
    <source>
        <strain evidence="3">BazhouSP</strain>
    </source>
</reference>
<evidence type="ECO:0000313" key="4">
    <source>
        <dbReference type="Proteomes" id="UP001201812"/>
    </source>
</evidence>
<accession>A0AAD4QSI2</accession>
<feature type="compositionally biased region" description="Polar residues" evidence="1">
    <location>
        <begin position="201"/>
        <end position="220"/>
    </location>
</feature>
<evidence type="ECO:0000256" key="2">
    <source>
        <dbReference type="SAM" id="Phobius"/>
    </source>
</evidence>
<keyword evidence="4" id="KW-1185">Reference proteome</keyword>
<keyword evidence="2" id="KW-0812">Transmembrane</keyword>
<dbReference type="EMBL" id="JAKKPZ010001168">
    <property type="protein sequence ID" value="KAI1690547.1"/>
    <property type="molecule type" value="Genomic_DNA"/>
</dbReference>
<evidence type="ECO:0000313" key="3">
    <source>
        <dbReference type="EMBL" id="KAI1690547.1"/>
    </source>
</evidence>
<sequence>MHYNGCEMDIEWTKGDLKFMEKEVDKAKVGFPGLSVHVELEGGELNCTSEKENSCDRNRTEDFCPFKPDPAGGDWCKFDFAFKKTGSCDGTVRFNKDYKLLATQAPTTAAPETSPTTDATTSVSIASVPNNANTTPVAEASSLAPWIIALIVVIPLLLVLGGIGFLVFWFCFRKRRGSPQNMAEKGKAGSDYQCETIVPTAKSTQNADRPYQSESAPSSVHSKKDRKEEERSKRTSQNEVTKTVSQKKQNVPEPAPSPSPLPENKPNRILAPDELYEPLGDPDKAVPMHLSEKKISEKKPGRIRFTGRNREKAEAIRKAMEEEKKKKQVT</sequence>
<keyword evidence="2" id="KW-1133">Transmembrane helix</keyword>
<protein>
    <submittedName>
        <fullName evidence="3">Uncharacterized protein</fullName>
    </submittedName>
</protein>
<gene>
    <name evidence="3" type="ORF">DdX_22422</name>
</gene>
<name>A0AAD4QSI2_9BILA</name>
<organism evidence="3 4">
    <name type="scientific">Ditylenchus destructor</name>
    <dbReference type="NCBI Taxonomy" id="166010"/>
    <lineage>
        <taxon>Eukaryota</taxon>
        <taxon>Metazoa</taxon>
        <taxon>Ecdysozoa</taxon>
        <taxon>Nematoda</taxon>
        <taxon>Chromadorea</taxon>
        <taxon>Rhabditida</taxon>
        <taxon>Tylenchina</taxon>
        <taxon>Tylenchomorpha</taxon>
        <taxon>Sphaerularioidea</taxon>
        <taxon>Anguinidae</taxon>
        <taxon>Anguininae</taxon>
        <taxon>Ditylenchus</taxon>
    </lineage>
</organism>
<feature type="compositionally biased region" description="Pro residues" evidence="1">
    <location>
        <begin position="253"/>
        <end position="263"/>
    </location>
</feature>
<proteinExistence type="predicted"/>
<dbReference type="Proteomes" id="UP001201812">
    <property type="component" value="Unassembled WGS sequence"/>
</dbReference>
<dbReference type="AlphaFoldDB" id="A0AAD4QSI2"/>
<comment type="caution">
    <text evidence="3">The sequence shown here is derived from an EMBL/GenBank/DDBJ whole genome shotgun (WGS) entry which is preliminary data.</text>
</comment>
<keyword evidence="2" id="KW-0472">Membrane</keyword>
<feature type="region of interest" description="Disordered" evidence="1">
    <location>
        <begin position="201"/>
        <end position="330"/>
    </location>
</feature>
<feature type="compositionally biased region" description="Basic and acidic residues" evidence="1">
    <location>
        <begin position="308"/>
        <end position="330"/>
    </location>
</feature>